<evidence type="ECO:0000256" key="4">
    <source>
        <dbReference type="ARBA" id="ARBA00022679"/>
    </source>
</evidence>
<keyword evidence="3 5" id="KW-0328">Glycosyltransferase</keyword>
<dbReference type="PANTHER" id="PTHR32179:SF4">
    <property type="entry name" value="PYROPHOSPHORYLASE MODD-RELATED"/>
    <property type="match status" value="1"/>
</dbReference>
<dbReference type="EMBL" id="JBEQCT010000002">
    <property type="protein sequence ID" value="MFM2484903.1"/>
    <property type="molecule type" value="Genomic_DNA"/>
</dbReference>
<dbReference type="Pfam" id="PF02749">
    <property type="entry name" value="QRPTase_N"/>
    <property type="match status" value="1"/>
</dbReference>
<name>A0ABW9G5Q1_9GAMM</name>
<dbReference type="InterPro" id="IPR002638">
    <property type="entry name" value="Quinolinate_PRibosylTrfase_C"/>
</dbReference>
<proteinExistence type="inferred from homology"/>
<dbReference type="Pfam" id="PF01729">
    <property type="entry name" value="QRPTase_C"/>
    <property type="match status" value="1"/>
</dbReference>
<dbReference type="CDD" id="cd01573">
    <property type="entry name" value="modD_like"/>
    <property type="match status" value="1"/>
</dbReference>
<dbReference type="InterPro" id="IPR006242">
    <property type="entry name" value="ModD"/>
</dbReference>
<evidence type="ECO:0000256" key="1">
    <source>
        <dbReference type="ARBA" id="ARBA00009400"/>
    </source>
</evidence>
<comment type="similarity">
    <text evidence="1 5">Belongs to the NadC/ModD family.</text>
</comment>
<dbReference type="NCBIfam" id="TIGR01334">
    <property type="entry name" value="modD"/>
    <property type="match status" value="1"/>
</dbReference>
<dbReference type="Proteomes" id="UP001629953">
    <property type="component" value="Unassembled WGS sequence"/>
</dbReference>
<dbReference type="InterPro" id="IPR013785">
    <property type="entry name" value="Aldolase_TIM"/>
</dbReference>
<evidence type="ECO:0000313" key="8">
    <source>
        <dbReference type="EMBL" id="MFM2484903.1"/>
    </source>
</evidence>
<accession>A0ABW9G5Q1</accession>
<protein>
    <recommendedName>
        <fullName evidence="2">Putative pyrophosphorylase ModD</fullName>
    </recommendedName>
</protein>
<evidence type="ECO:0000313" key="9">
    <source>
        <dbReference type="Proteomes" id="UP001629953"/>
    </source>
</evidence>
<organism evidence="8 9">
    <name type="scientific">Celerinatantimonas yamalensis</name>
    <dbReference type="NCBI Taxonomy" id="559956"/>
    <lineage>
        <taxon>Bacteria</taxon>
        <taxon>Pseudomonadati</taxon>
        <taxon>Pseudomonadota</taxon>
        <taxon>Gammaproteobacteria</taxon>
        <taxon>Celerinatantimonadaceae</taxon>
        <taxon>Celerinatantimonas</taxon>
    </lineage>
</organism>
<evidence type="ECO:0000256" key="3">
    <source>
        <dbReference type="ARBA" id="ARBA00022676"/>
    </source>
</evidence>
<dbReference type="InterPro" id="IPR036068">
    <property type="entry name" value="Nicotinate_pribotase-like_C"/>
</dbReference>
<dbReference type="InterPro" id="IPR022412">
    <property type="entry name" value="Quinolinate_PRibosylTrfase_N"/>
</dbReference>
<gene>
    <name evidence="8" type="primary">modD</name>
    <name evidence="8" type="ORF">ABUE30_07465</name>
</gene>
<feature type="domain" description="Quinolinate phosphoribosyl transferase C-terminal" evidence="6">
    <location>
        <begin position="105"/>
        <end position="275"/>
    </location>
</feature>
<evidence type="ECO:0000256" key="2">
    <source>
        <dbReference type="ARBA" id="ARBA00019205"/>
    </source>
</evidence>
<keyword evidence="4 5" id="KW-0808">Transferase</keyword>
<evidence type="ECO:0000259" key="6">
    <source>
        <dbReference type="Pfam" id="PF01729"/>
    </source>
</evidence>
<keyword evidence="9" id="KW-1185">Reference proteome</keyword>
<evidence type="ECO:0000259" key="7">
    <source>
        <dbReference type="Pfam" id="PF02749"/>
    </source>
</evidence>
<comment type="caution">
    <text evidence="8">The sequence shown here is derived from an EMBL/GenBank/DDBJ whole genome shotgun (WGS) entry which is preliminary data.</text>
</comment>
<evidence type="ECO:0000256" key="5">
    <source>
        <dbReference type="PIRNR" id="PIRNR006250"/>
    </source>
</evidence>
<dbReference type="RefSeq" id="WP_408623090.1">
    <property type="nucleotide sequence ID" value="NZ_JBEQCT010000002.1"/>
</dbReference>
<dbReference type="InterPro" id="IPR027277">
    <property type="entry name" value="NadC/ModD"/>
</dbReference>
<dbReference type="PANTHER" id="PTHR32179">
    <property type="entry name" value="NICOTINATE-NUCLEOTIDE PYROPHOSPHORYLASE [CARBOXYLATING]"/>
    <property type="match status" value="1"/>
</dbReference>
<sequence>MFLSTTLIENLIREDLPYSDLTTETMGISEHPAVMEFSARYACTLAGMDEASTILRHLGANVEPLEKNGTTLAAGTLVLRAKGSAGVLHAGWKVAQNMMEHAVGIATRTHEMVIKGRSINPDLIIACTRKCVPGAKTISLNAIQAGGGTVHRLGLSESFLLFDNHTAFFNSEDHLLATLKKAVIAQPERKLVVECDDLDYAMKVAACGIDVIQFDKVPPSSLQNWVMQLKKRFAHLTIAAAGGINIESIQAYAKTGIDIAVTSFIYTGKPLDIAVTIKPL</sequence>
<dbReference type="SUPFAM" id="SSF54675">
    <property type="entry name" value="Nicotinate/Quinolinate PRTase N-terminal domain-like"/>
    <property type="match status" value="1"/>
</dbReference>
<dbReference type="SUPFAM" id="SSF51690">
    <property type="entry name" value="Nicotinate/Quinolinate PRTase C-terminal domain-like"/>
    <property type="match status" value="1"/>
</dbReference>
<dbReference type="Gene3D" id="3.90.1170.20">
    <property type="entry name" value="Quinolinate phosphoribosyl transferase, N-terminal domain"/>
    <property type="match status" value="1"/>
</dbReference>
<reference evidence="8 9" key="1">
    <citation type="journal article" date="2013" name="Int. J. Syst. Evol. Microbiol.">
        <title>Celerinatantimonas yamalensis sp. nov., a cold-adapted diazotrophic bacterium from a cold permafrost brine.</title>
        <authorList>
            <person name="Shcherbakova V."/>
            <person name="Chuvilskaya N."/>
            <person name="Rivkina E."/>
            <person name="Demidov N."/>
            <person name="Uchaeva V."/>
            <person name="Suetin S."/>
            <person name="Suzina N."/>
            <person name="Gilichinsky D."/>
        </authorList>
    </citation>
    <scope>NUCLEOTIDE SEQUENCE [LARGE SCALE GENOMIC DNA]</scope>
    <source>
        <strain evidence="8 9">C7</strain>
    </source>
</reference>
<dbReference type="Gene3D" id="3.20.20.70">
    <property type="entry name" value="Aldolase class I"/>
    <property type="match status" value="1"/>
</dbReference>
<dbReference type="InterPro" id="IPR037128">
    <property type="entry name" value="Quinolinate_PRibosylTase_N_sf"/>
</dbReference>
<dbReference type="PIRSF" id="PIRSF006250">
    <property type="entry name" value="NadC_ModD"/>
    <property type="match status" value="1"/>
</dbReference>
<feature type="domain" description="Quinolinate phosphoribosyl transferase N-terminal" evidence="7">
    <location>
        <begin position="20"/>
        <end position="102"/>
    </location>
</feature>